<dbReference type="PANTHER" id="PTHR43591">
    <property type="entry name" value="METHYLTRANSFERASE"/>
    <property type="match status" value="1"/>
</dbReference>
<keyword evidence="4" id="KW-1185">Reference proteome</keyword>
<accession>A0A1V8TAD6</accession>
<organism evidence="3 4">
    <name type="scientific">Cryoendolithus antarcticus</name>
    <dbReference type="NCBI Taxonomy" id="1507870"/>
    <lineage>
        <taxon>Eukaryota</taxon>
        <taxon>Fungi</taxon>
        <taxon>Dikarya</taxon>
        <taxon>Ascomycota</taxon>
        <taxon>Pezizomycotina</taxon>
        <taxon>Dothideomycetes</taxon>
        <taxon>Dothideomycetidae</taxon>
        <taxon>Cladosporiales</taxon>
        <taxon>Cladosporiaceae</taxon>
        <taxon>Cryoendolithus</taxon>
    </lineage>
</organism>
<proteinExistence type="predicted"/>
<feature type="compositionally biased region" description="Basic and acidic residues" evidence="1">
    <location>
        <begin position="382"/>
        <end position="405"/>
    </location>
</feature>
<name>A0A1V8TAD6_9PEZI</name>
<dbReference type="EMBL" id="NAJO01000013">
    <property type="protein sequence ID" value="OQO08142.1"/>
    <property type="molecule type" value="Genomic_DNA"/>
</dbReference>
<dbReference type="SUPFAM" id="SSF53335">
    <property type="entry name" value="S-adenosyl-L-methionine-dependent methyltransferases"/>
    <property type="match status" value="1"/>
</dbReference>
<dbReference type="STRING" id="1507870.A0A1V8TAD6"/>
<dbReference type="Proteomes" id="UP000192596">
    <property type="component" value="Unassembled WGS sequence"/>
</dbReference>
<dbReference type="AlphaFoldDB" id="A0A1V8TAD6"/>
<feature type="compositionally biased region" description="Low complexity" evidence="1">
    <location>
        <begin position="95"/>
        <end position="111"/>
    </location>
</feature>
<evidence type="ECO:0000313" key="3">
    <source>
        <dbReference type="EMBL" id="OQO08142.1"/>
    </source>
</evidence>
<feature type="domain" description="Methyltransferase" evidence="2">
    <location>
        <begin position="175"/>
        <end position="273"/>
    </location>
</feature>
<feature type="region of interest" description="Disordered" evidence="1">
    <location>
        <begin position="64"/>
        <end position="115"/>
    </location>
</feature>
<dbReference type="InParanoid" id="A0A1V8TAD6"/>
<dbReference type="InterPro" id="IPR029063">
    <property type="entry name" value="SAM-dependent_MTases_sf"/>
</dbReference>
<dbReference type="InterPro" id="IPR041698">
    <property type="entry name" value="Methyltransf_25"/>
</dbReference>
<sequence length="495" mass="55414">MEGQLYAYGAPNILSDDQRREIRARVQAKIAERKALEAGVDPALAAERAEAQYLERVSSIPSVATPSGLPPRGAEIGTTPLYRKHSRHDSADMQGRTGMSGSVSSGSTTGSSREESALSVFELRHGRRYLRDTLYPLPVDLAEMQRQNLRTLLGCEIFGRPVCAPRVTRQIPQRVLDVGCGGAYWSARCHEYFTSLGRRNVAFTGIDIAPLAPDLKRQGMDWTFVQHDIRKAPWPFDDETFDLIMFKDMSLIVTLGGGARFMDECIRLLRPGGTLEIWDSDHCLRALQPHPPPPTARQRAEQEIALRTGTFLVSPGTPFAPAPNKYLSQANSWISTALDNRKLPPFPCTRIAEMVYQEPDDLGEVDYRRVAIPLAELRWEHERERPRHARSRSDADGLQLRDKGKAKLRSQSQGLSSEQLAIRQTALLTVIQMIESLEPLLKETSGKNTEEWSHWWGSMMGDLMDPQKGASNGECLELGAWWATKLDDSDQPLSR</sequence>
<evidence type="ECO:0000256" key="1">
    <source>
        <dbReference type="SAM" id="MobiDB-lite"/>
    </source>
</evidence>
<protein>
    <recommendedName>
        <fullName evidence="2">Methyltransferase domain-containing protein</fullName>
    </recommendedName>
</protein>
<dbReference type="Gene3D" id="3.40.50.150">
    <property type="entry name" value="Vaccinia Virus protein VP39"/>
    <property type="match status" value="1"/>
</dbReference>
<feature type="region of interest" description="Disordered" evidence="1">
    <location>
        <begin position="382"/>
        <end position="415"/>
    </location>
</feature>
<reference evidence="4" key="1">
    <citation type="submission" date="2017-03" db="EMBL/GenBank/DDBJ databases">
        <title>Genomes of endolithic fungi from Antarctica.</title>
        <authorList>
            <person name="Coleine C."/>
            <person name="Masonjones S."/>
            <person name="Stajich J.E."/>
        </authorList>
    </citation>
    <scope>NUCLEOTIDE SEQUENCE [LARGE SCALE GENOMIC DNA]</scope>
    <source>
        <strain evidence="4">CCFEE 5527</strain>
    </source>
</reference>
<dbReference type="OrthoDB" id="2013972at2759"/>
<dbReference type="PANTHER" id="PTHR43591:SF50">
    <property type="entry name" value="METHYLTRANSFERASE DOMAIN-CONTAINING PROTEIN-RELATED"/>
    <property type="match status" value="1"/>
</dbReference>
<comment type="caution">
    <text evidence="3">The sequence shown here is derived from an EMBL/GenBank/DDBJ whole genome shotgun (WGS) entry which is preliminary data.</text>
</comment>
<gene>
    <name evidence="3" type="ORF">B0A48_06936</name>
</gene>
<dbReference type="CDD" id="cd02440">
    <property type="entry name" value="AdoMet_MTases"/>
    <property type="match status" value="1"/>
</dbReference>
<evidence type="ECO:0000259" key="2">
    <source>
        <dbReference type="Pfam" id="PF13649"/>
    </source>
</evidence>
<dbReference type="Pfam" id="PF13649">
    <property type="entry name" value="Methyltransf_25"/>
    <property type="match status" value="1"/>
</dbReference>
<evidence type="ECO:0000313" key="4">
    <source>
        <dbReference type="Proteomes" id="UP000192596"/>
    </source>
</evidence>